<feature type="region of interest" description="Disordered" evidence="11">
    <location>
        <begin position="541"/>
        <end position="565"/>
    </location>
</feature>
<keyword evidence="5" id="KW-0227">DNA damage</keyword>
<dbReference type="AlphaFoldDB" id="A0A843U6G2"/>
<keyword evidence="8 10" id="KW-0175">Coiled coil</keyword>
<evidence type="ECO:0000256" key="2">
    <source>
        <dbReference type="ARBA" id="ARBA00009240"/>
    </source>
</evidence>
<name>A0A843U6G2_COLES</name>
<evidence type="ECO:0000256" key="1">
    <source>
        <dbReference type="ARBA" id="ARBA00004286"/>
    </source>
</evidence>
<dbReference type="GO" id="GO:0008270">
    <property type="term" value="F:zinc ion binding"/>
    <property type="evidence" value="ECO:0007669"/>
    <property type="project" value="UniProtKB-KW"/>
</dbReference>
<evidence type="ECO:0000256" key="11">
    <source>
        <dbReference type="SAM" id="MobiDB-lite"/>
    </source>
</evidence>
<evidence type="ECO:0000256" key="10">
    <source>
        <dbReference type="SAM" id="Coils"/>
    </source>
</evidence>
<accession>A0A843U6G2</accession>
<gene>
    <name evidence="13" type="ORF">Taro_013406</name>
</gene>
<evidence type="ECO:0000256" key="8">
    <source>
        <dbReference type="ARBA" id="ARBA00023054"/>
    </source>
</evidence>
<comment type="similarity">
    <text evidence="2">Belongs to the UVSSA family.</text>
</comment>
<keyword evidence="3" id="KW-0158">Chromosome</keyword>
<evidence type="ECO:0000256" key="9">
    <source>
        <dbReference type="ARBA" id="ARBA00023204"/>
    </source>
</evidence>
<comment type="caution">
    <text evidence="13">The sequence shown here is derived from an EMBL/GenBank/DDBJ whole genome shotgun (WGS) entry which is preliminary data.</text>
</comment>
<evidence type="ECO:0000256" key="5">
    <source>
        <dbReference type="ARBA" id="ARBA00022763"/>
    </source>
</evidence>
<dbReference type="GO" id="GO:0006283">
    <property type="term" value="P:transcription-coupled nucleotide-excision repair"/>
    <property type="evidence" value="ECO:0007669"/>
    <property type="project" value="TreeGrafter"/>
</dbReference>
<dbReference type="OrthoDB" id="5594015at2759"/>
<evidence type="ECO:0000256" key="6">
    <source>
        <dbReference type="ARBA" id="ARBA00022771"/>
    </source>
</evidence>
<evidence type="ECO:0000259" key="12">
    <source>
        <dbReference type="Pfam" id="PF09740"/>
    </source>
</evidence>
<keyword evidence="7" id="KW-0862">Zinc</keyword>
<feature type="coiled-coil region" evidence="10">
    <location>
        <begin position="166"/>
        <end position="203"/>
    </location>
</feature>
<evidence type="ECO:0000313" key="14">
    <source>
        <dbReference type="Proteomes" id="UP000652761"/>
    </source>
</evidence>
<dbReference type="Gene3D" id="1.25.40.90">
    <property type="match status" value="1"/>
</dbReference>
<feature type="region of interest" description="Disordered" evidence="11">
    <location>
        <begin position="399"/>
        <end position="420"/>
    </location>
</feature>
<keyword evidence="9" id="KW-0234">DNA repair</keyword>
<feature type="compositionally biased region" description="Polar residues" evidence="11">
    <location>
        <begin position="546"/>
        <end position="556"/>
    </location>
</feature>
<dbReference type="InterPro" id="IPR018610">
    <property type="entry name" value="UVSSA"/>
</dbReference>
<comment type="subcellular location">
    <subcellularLocation>
        <location evidence="1">Chromosome</location>
    </subcellularLocation>
</comment>
<keyword evidence="6" id="KW-0863">Zinc-finger</keyword>
<dbReference type="InterPro" id="IPR049431">
    <property type="entry name" value="UVSSA_C"/>
</dbReference>
<dbReference type="PANTHER" id="PTHR28670">
    <property type="entry name" value="UV-STIMULATED SCAFFOLD PROTEIN A"/>
    <property type="match status" value="1"/>
</dbReference>
<dbReference type="InterPro" id="IPR008942">
    <property type="entry name" value="ENTH_VHS"/>
</dbReference>
<dbReference type="InterPro" id="IPR049408">
    <property type="entry name" value="UVSSA_N_a-solenoid_rpt"/>
</dbReference>
<reference evidence="13" key="1">
    <citation type="submission" date="2017-07" db="EMBL/GenBank/DDBJ databases">
        <title>Taro Niue Genome Assembly and Annotation.</title>
        <authorList>
            <person name="Atibalentja N."/>
            <person name="Keating K."/>
            <person name="Fields C.J."/>
        </authorList>
    </citation>
    <scope>NUCLEOTIDE SEQUENCE</scope>
    <source>
        <strain evidence="13">Niue_2</strain>
        <tissue evidence="13">Leaf</tissue>
    </source>
</reference>
<proteinExistence type="inferred from homology"/>
<protein>
    <recommendedName>
        <fullName evidence="12">UV-stimulated scaffold protein A C-terminal domain-containing protein</fullName>
    </recommendedName>
</protein>
<feature type="compositionally biased region" description="Polar residues" evidence="11">
    <location>
        <begin position="406"/>
        <end position="417"/>
    </location>
</feature>
<dbReference type="Pfam" id="PF09740">
    <property type="entry name" value="DUF2043"/>
    <property type="match status" value="1"/>
</dbReference>
<keyword evidence="14" id="KW-1185">Reference proteome</keyword>
<keyword evidence="4" id="KW-0479">Metal-binding</keyword>
<dbReference type="SUPFAM" id="SSF48464">
    <property type="entry name" value="ENTH/VHS domain"/>
    <property type="match status" value="1"/>
</dbReference>
<dbReference type="GO" id="GO:0009411">
    <property type="term" value="P:response to UV"/>
    <property type="evidence" value="ECO:0007669"/>
    <property type="project" value="InterPro"/>
</dbReference>
<feature type="domain" description="UV-stimulated scaffold protein A C-terminal" evidence="12">
    <location>
        <begin position="427"/>
        <end position="527"/>
    </location>
</feature>
<organism evidence="13 14">
    <name type="scientific">Colocasia esculenta</name>
    <name type="common">Wild taro</name>
    <name type="synonym">Arum esculentum</name>
    <dbReference type="NCBI Taxonomy" id="4460"/>
    <lineage>
        <taxon>Eukaryota</taxon>
        <taxon>Viridiplantae</taxon>
        <taxon>Streptophyta</taxon>
        <taxon>Embryophyta</taxon>
        <taxon>Tracheophyta</taxon>
        <taxon>Spermatophyta</taxon>
        <taxon>Magnoliopsida</taxon>
        <taxon>Liliopsida</taxon>
        <taxon>Araceae</taxon>
        <taxon>Aroideae</taxon>
        <taxon>Colocasieae</taxon>
        <taxon>Colocasia</taxon>
    </lineage>
</organism>
<dbReference type="PANTHER" id="PTHR28670:SF1">
    <property type="entry name" value="UV-STIMULATED SCAFFOLD PROTEIN A"/>
    <property type="match status" value="1"/>
</dbReference>
<evidence type="ECO:0000256" key="4">
    <source>
        <dbReference type="ARBA" id="ARBA00022723"/>
    </source>
</evidence>
<dbReference type="GO" id="GO:0000993">
    <property type="term" value="F:RNA polymerase II complex binding"/>
    <property type="evidence" value="ECO:0007669"/>
    <property type="project" value="TreeGrafter"/>
</dbReference>
<sequence>MDAERERGGGRTVARLIEKATTSTDRDVDPRLLKAIKSAVRSSDDELRAAVDSLMGKMKKEHSQVRYLAVLIIDELFMRSKLFRSLLINNFDHFLSLSIGFRRNMPLPPPSNIASVLREKSIELLEKWHASFGVHYRQLRLGFEYLKNTLRYQFPNRLERAARLHQQRQEREIRSMEILLNKFNNLKENYSSIKAEIQSTLDQLGECLEIVQNKEGIFSFSLEEDESEPEEFTSSTLWQIRQESLREGKKVSENSENSAVFDALREFYKLIVSKHLLSVQEWMSVLVRVDTTDKRFRDFAMKEFIDVRNLIQSARKKCEELGCVLPSSTPLEQEENDMWEEGTIGVPDYDNARLRDASSDNYVAIADKKVQELGDCGSSIDNPDMMDGKSVATLVVDKDGDKGASSEGTSNHESSVPSSLKSKLLTEAPVVKWGPFLESWGSKQDAMVNYRGLELESHWGRVEQDAVIPAEKIAELSSNWCLYEEQTIEIKPCLAPLKNGRLCQRRDLKVCPFHGPIIPRDSNGNPLLETSQRGGKGIVEEHSKDAAQNSAKGNQLTEEDEEKSNCEQVYDSLSVEESPSSGKGLMKQLAEQAVRNVRERDKEVRTSKRARLAKVREHNEAVLRKAAYTSTPLSSTFTEEGTSSDPMLPKVQKPSLSSMLRKKVTAKDRLTHRLLKTRVTDAAAKQLMQAEDANYREAYPNQW</sequence>
<evidence type="ECO:0000313" key="13">
    <source>
        <dbReference type="EMBL" id="MQL80962.1"/>
    </source>
</evidence>
<evidence type="ECO:0000256" key="7">
    <source>
        <dbReference type="ARBA" id="ARBA00022833"/>
    </source>
</evidence>
<evidence type="ECO:0000256" key="3">
    <source>
        <dbReference type="ARBA" id="ARBA00022454"/>
    </source>
</evidence>
<dbReference type="Pfam" id="PF20867">
    <property type="entry name" value="UVSSA_N"/>
    <property type="match status" value="1"/>
</dbReference>
<dbReference type="EMBL" id="NMUH01000537">
    <property type="protein sequence ID" value="MQL80962.1"/>
    <property type="molecule type" value="Genomic_DNA"/>
</dbReference>
<dbReference type="Proteomes" id="UP000652761">
    <property type="component" value="Unassembled WGS sequence"/>
</dbReference>
<dbReference type="GO" id="GO:0005694">
    <property type="term" value="C:chromosome"/>
    <property type="evidence" value="ECO:0007669"/>
    <property type="project" value="UniProtKB-SubCell"/>
</dbReference>